<evidence type="ECO:0000313" key="3">
    <source>
        <dbReference type="Proteomes" id="UP000219482"/>
    </source>
</evidence>
<reference evidence="3" key="1">
    <citation type="submission" date="2017-09" db="EMBL/GenBank/DDBJ databases">
        <authorList>
            <person name="Varghese N."/>
            <person name="Submissions S."/>
        </authorList>
    </citation>
    <scope>NUCLEOTIDE SEQUENCE [LARGE SCALE GENOMIC DNA]</scope>
    <source>
        <strain evidence="3">DSM 44270</strain>
    </source>
</reference>
<dbReference type="Proteomes" id="UP000219482">
    <property type="component" value="Unassembled WGS sequence"/>
</dbReference>
<sequence length="134" mass="14714">MEPQDAREAAEARAEAAGRRTREISDRLTRLAEGQRPSETDLKDAQQRADDAQERAKKSLDRAVIGHERAALSHERTAAVHDEARRRGFGDAAEHARLAEQHRRDAAADREGAAADRARREAAHPPAGSEAEPV</sequence>
<organism evidence="2 3">
    <name type="scientific">Blastococcus haudaquaticus</name>
    <dbReference type="NCBI Taxonomy" id="1938745"/>
    <lineage>
        <taxon>Bacteria</taxon>
        <taxon>Bacillati</taxon>
        <taxon>Actinomycetota</taxon>
        <taxon>Actinomycetes</taxon>
        <taxon>Geodermatophilales</taxon>
        <taxon>Geodermatophilaceae</taxon>
        <taxon>Blastococcus</taxon>
    </lineage>
</organism>
<gene>
    <name evidence="2" type="ORF">SAMN06272739_1600</name>
</gene>
<dbReference type="EMBL" id="OCNK01000002">
    <property type="protein sequence ID" value="SOD97738.1"/>
    <property type="molecule type" value="Genomic_DNA"/>
</dbReference>
<feature type="compositionally biased region" description="Basic and acidic residues" evidence="1">
    <location>
        <begin position="36"/>
        <end position="123"/>
    </location>
</feature>
<keyword evidence="3" id="KW-1185">Reference proteome</keyword>
<dbReference type="RefSeq" id="WP_097183379.1">
    <property type="nucleotide sequence ID" value="NZ_OCNK01000002.1"/>
</dbReference>
<name>A0A286GQF1_9ACTN</name>
<evidence type="ECO:0000313" key="2">
    <source>
        <dbReference type="EMBL" id="SOD97738.1"/>
    </source>
</evidence>
<feature type="compositionally biased region" description="Basic and acidic residues" evidence="1">
    <location>
        <begin position="1"/>
        <end position="30"/>
    </location>
</feature>
<evidence type="ECO:0000256" key="1">
    <source>
        <dbReference type="SAM" id="MobiDB-lite"/>
    </source>
</evidence>
<feature type="region of interest" description="Disordered" evidence="1">
    <location>
        <begin position="1"/>
        <end position="134"/>
    </location>
</feature>
<accession>A0A286GQF1</accession>
<evidence type="ECO:0008006" key="4">
    <source>
        <dbReference type="Google" id="ProtNLM"/>
    </source>
</evidence>
<proteinExistence type="predicted"/>
<dbReference type="AlphaFoldDB" id="A0A286GQF1"/>
<protein>
    <recommendedName>
        <fullName evidence="4">Colicin import membrane protein</fullName>
    </recommendedName>
</protein>